<keyword evidence="2" id="KW-0378">Hydrolase</keyword>
<name>A0A2S4M133_9HYPH</name>
<accession>A0A2S4M133</accession>
<organism evidence="2 3">
    <name type="scientific">Bosea psychrotolerans</name>
    <dbReference type="NCBI Taxonomy" id="1871628"/>
    <lineage>
        <taxon>Bacteria</taxon>
        <taxon>Pseudomonadati</taxon>
        <taxon>Pseudomonadota</taxon>
        <taxon>Alphaproteobacteria</taxon>
        <taxon>Hyphomicrobiales</taxon>
        <taxon>Boseaceae</taxon>
        <taxon>Bosea</taxon>
    </lineage>
</organism>
<evidence type="ECO:0000313" key="2">
    <source>
        <dbReference type="EMBL" id="POR48347.1"/>
    </source>
</evidence>
<dbReference type="Proteomes" id="UP000236919">
    <property type="component" value="Unassembled WGS sequence"/>
</dbReference>
<sequence length="65" mass="7189">MNVNCGTILDGEETGQPAGQRIFDLILKVASGSRTKTETFDFGSAGFVPWPLGVTVERRFRVRRC</sequence>
<reference evidence="2 3" key="1">
    <citation type="submission" date="2018-01" db="EMBL/GenBank/DDBJ databases">
        <title>Genomic Encyclopedia of Type Strains, Phase III (KMG-III): the genomes of soil and plant-associated and newly described type strains.</title>
        <authorList>
            <person name="Whitman W."/>
        </authorList>
    </citation>
    <scope>NUCLEOTIDE SEQUENCE [LARGE SCALE GENOMIC DNA]</scope>
    <source>
        <strain evidence="2 3">1131</strain>
    </source>
</reference>
<dbReference type="GO" id="GO:0016787">
    <property type="term" value="F:hydrolase activity"/>
    <property type="evidence" value="ECO:0007669"/>
    <property type="project" value="UniProtKB-KW"/>
</dbReference>
<evidence type="ECO:0000259" key="1">
    <source>
        <dbReference type="Pfam" id="PF20629"/>
    </source>
</evidence>
<evidence type="ECO:0000313" key="3">
    <source>
        <dbReference type="Proteomes" id="UP000236919"/>
    </source>
</evidence>
<proteinExistence type="predicted"/>
<protein>
    <submittedName>
        <fullName evidence="2">D-galactarate dehydratase/altronate hydrolase</fullName>
    </submittedName>
</protein>
<feature type="domain" description="D-galactarate/Altronate dehydratase C-terminal" evidence="1">
    <location>
        <begin position="1"/>
        <end position="54"/>
    </location>
</feature>
<dbReference type="EMBL" id="PQFZ01000015">
    <property type="protein sequence ID" value="POR48347.1"/>
    <property type="molecule type" value="Genomic_DNA"/>
</dbReference>
<dbReference type="InterPro" id="IPR048332">
    <property type="entry name" value="GD_AH_C"/>
</dbReference>
<keyword evidence="3" id="KW-1185">Reference proteome</keyword>
<comment type="caution">
    <text evidence="2">The sequence shown here is derived from an EMBL/GenBank/DDBJ whole genome shotgun (WGS) entry which is preliminary data.</text>
</comment>
<gene>
    <name evidence="2" type="ORF">CYD53_11595</name>
</gene>
<dbReference type="AlphaFoldDB" id="A0A2S4M133"/>
<dbReference type="Pfam" id="PF20629">
    <property type="entry name" value="GD_AH_C"/>
    <property type="match status" value="1"/>
</dbReference>